<dbReference type="RefSeq" id="WP_191273919.1">
    <property type="nucleotide sequence ID" value="NZ_BNDS01000011.1"/>
</dbReference>
<keyword evidence="2" id="KW-1133">Transmembrane helix</keyword>
<dbReference type="EMBL" id="BNDS01000011">
    <property type="protein sequence ID" value="GHH99318.1"/>
    <property type="molecule type" value="Genomic_DNA"/>
</dbReference>
<accession>A0ABQ3N735</accession>
<feature type="transmembrane region" description="Helical" evidence="2">
    <location>
        <begin position="63"/>
        <end position="81"/>
    </location>
</feature>
<comment type="caution">
    <text evidence="3">The sequence shown here is derived from an EMBL/GenBank/DDBJ whole genome shotgun (WGS) entry which is preliminary data.</text>
</comment>
<feature type="transmembrane region" description="Helical" evidence="2">
    <location>
        <begin position="93"/>
        <end position="111"/>
    </location>
</feature>
<feature type="transmembrane region" description="Helical" evidence="2">
    <location>
        <begin position="27"/>
        <end position="51"/>
    </location>
</feature>
<comment type="subcellular location">
    <subcellularLocation>
        <location evidence="1">Endomembrane system</location>
        <topology evidence="1">Multi-pass membrane protein</topology>
    </subcellularLocation>
</comment>
<sequence length="137" mass="15440">MTNFTIEEEHAILLRINHYQKRCYMKFLVLGAIIFGSIVFSLLPILSAYFFQPTLKDSVKFNVYFLPLSFLGNIVLSWGFIQGSKTFGNTVMLGGIQTGVYAVLVTFLSILVLQQKISVYSIIGLFLIVIGTIFLNK</sequence>
<keyword evidence="2" id="KW-0812">Transmembrane</keyword>
<keyword evidence="4" id="KW-1185">Reference proteome</keyword>
<evidence type="ECO:0000313" key="3">
    <source>
        <dbReference type="EMBL" id="GHH99318.1"/>
    </source>
</evidence>
<evidence type="ECO:0000313" key="4">
    <source>
        <dbReference type="Proteomes" id="UP000637074"/>
    </source>
</evidence>
<dbReference type="InterPro" id="IPR037185">
    <property type="entry name" value="EmrE-like"/>
</dbReference>
<evidence type="ECO:0000256" key="2">
    <source>
        <dbReference type="SAM" id="Phobius"/>
    </source>
</evidence>
<name>A0ABQ3N735_9BACI</name>
<keyword evidence="2" id="KW-0472">Membrane</keyword>
<dbReference type="Proteomes" id="UP000637074">
    <property type="component" value="Unassembled WGS sequence"/>
</dbReference>
<reference evidence="3 4" key="1">
    <citation type="journal article" date="2022" name="Int. J. Syst. Evol. Microbiol.">
        <title>Neobacillus kokaensis sp. nov., isolated from soil.</title>
        <authorList>
            <person name="Yuki K."/>
            <person name="Matsubara H."/>
            <person name="Yamaguchi S."/>
        </authorList>
    </citation>
    <scope>NUCLEOTIDE SEQUENCE [LARGE SCALE GENOMIC DNA]</scope>
    <source>
        <strain evidence="3 4">LOB 377</strain>
    </source>
</reference>
<evidence type="ECO:0000256" key="1">
    <source>
        <dbReference type="ARBA" id="ARBA00004127"/>
    </source>
</evidence>
<protein>
    <recommendedName>
        <fullName evidence="5">EamA domain-containing protein</fullName>
    </recommendedName>
</protein>
<feature type="transmembrane region" description="Helical" evidence="2">
    <location>
        <begin position="117"/>
        <end position="135"/>
    </location>
</feature>
<dbReference type="SUPFAM" id="SSF103481">
    <property type="entry name" value="Multidrug resistance efflux transporter EmrE"/>
    <property type="match status" value="1"/>
</dbReference>
<organism evidence="3 4">
    <name type="scientific">Neobacillus kokaensis</name>
    <dbReference type="NCBI Taxonomy" id="2759023"/>
    <lineage>
        <taxon>Bacteria</taxon>
        <taxon>Bacillati</taxon>
        <taxon>Bacillota</taxon>
        <taxon>Bacilli</taxon>
        <taxon>Bacillales</taxon>
        <taxon>Bacillaceae</taxon>
        <taxon>Neobacillus</taxon>
    </lineage>
</organism>
<gene>
    <name evidence="3" type="ORF">AM1BK_28610</name>
</gene>
<proteinExistence type="predicted"/>
<evidence type="ECO:0008006" key="5">
    <source>
        <dbReference type="Google" id="ProtNLM"/>
    </source>
</evidence>